<dbReference type="Proteomes" id="UP000747013">
    <property type="component" value="Unassembled WGS sequence"/>
</dbReference>
<reference evidence="2" key="4">
    <citation type="submission" date="2021-09" db="EMBL/GenBank/DDBJ databases">
        <authorList>
            <person name="Gilroy R."/>
        </authorList>
    </citation>
    <scope>NUCLEOTIDE SEQUENCE</scope>
    <source>
        <strain evidence="2">7886</strain>
    </source>
</reference>
<evidence type="ECO:0000313" key="4">
    <source>
        <dbReference type="Proteomes" id="UP000295257"/>
    </source>
</evidence>
<dbReference type="Proteomes" id="UP000295257">
    <property type="component" value="Unassembled WGS sequence"/>
</dbReference>
<keyword evidence="4" id="KW-1185">Reference proteome</keyword>
<keyword evidence="1" id="KW-0472">Membrane</keyword>
<gene>
    <name evidence="3" type="ORF">C5L30_002314</name>
    <name evidence="2" type="ORF">K8V88_09495</name>
</gene>
<evidence type="ECO:0000313" key="2">
    <source>
        <dbReference type="EMBL" id="HJF87655.1"/>
    </source>
</evidence>
<evidence type="ECO:0000256" key="1">
    <source>
        <dbReference type="SAM" id="Phobius"/>
    </source>
</evidence>
<dbReference type="STRING" id="1612.ABB44_06845"/>
<dbReference type="EMBL" id="PUFN01000019">
    <property type="protein sequence ID" value="TDG71734.1"/>
    <property type="molecule type" value="Genomic_DNA"/>
</dbReference>
<sequence length="75" mass="8468">MMGFANCRGFGGGFMGSGFWFYGIIILLVALVVLYLLNNNRSHSKTSALEILDQEYAKGNVSDDDYRKRKENLLK</sequence>
<evidence type="ECO:0000313" key="3">
    <source>
        <dbReference type="EMBL" id="TDG71734.1"/>
    </source>
</evidence>
<comment type="caution">
    <text evidence="3">The sequence shown here is derived from an EMBL/GenBank/DDBJ whole genome shotgun (WGS) entry which is preliminary data.</text>
</comment>
<proteinExistence type="predicted"/>
<reference evidence="3 4" key="1">
    <citation type="journal article" date="2019" name="Appl. Microbiol. Biotechnol.">
        <title>Uncovering carbohydrate metabolism through a genotype-phenotype association study of 56 lactic acid bacteria genomes.</title>
        <authorList>
            <person name="Buron-Moles G."/>
            <person name="Chailyan A."/>
            <person name="Dolejs I."/>
            <person name="Forster J."/>
            <person name="Miks M.H."/>
        </authorList>
    </citation>
    <scope>NUCLEOTIDE SEQUENCE [LARGE SCALE GENOMIC DNA]</scope>
    <source>
        <strain evidence="3 4">ATCC 29644</strain>
    </source>
</reference>
<reference evidence="3" key="2">
    <citation type="submission" date="2019-02" db="EMBL/GenBank/DDBJ databases">
        <authorList>
            <person name="Buron G."/>
            <person name="Chaylann A."/>
            <person name="Dolejs I."/>
            <person name="Forster J."/>
            <person name="Miks M.H."/>
        </authorList>
    </citation>
    <scope>NUCLEOTIDE SEQUENCE</scope>
    <source>
        <strain evidence="3">ATCC 29644</strain>
    </source>
</reference>
<dbReference type="EMBL" id="DYWC01000222">
    <property type="protein sequence ID" value="HJF87655.1"/>
    <property type="molecule type" value="Genomic_DNA"/>
</dbReference>
<accession>A0A4R5NEP9</accession>
<dbReference type="AlphaFoldDB" id="A0A4R5NEP9"/>
<keyword evidence="1" id="KW-1133">Transmembrane helix</keyword>
<keyword evidence="1" id="KW-0812">Transmembrane</keyword>
<protein>
    <recommendedName>
        <fullName evidence="5">SHOCT domain-containing protein</fullName>
    </recommendedName>
</protein>
<organism evidence="3 4">
    <name type="scientific">Companilactobacillus farciminis</name>
    <dbReference type="NCBI Taxonomy" id="1612"/>
    <lineage>
        <taxon>Bacteria</taxon>
        <taxon>Bacillati</taxon>
        <taxon>Bacillota</taxon>
        <taxon>Bacilli</taxon>
        <taxon>Lactobacillales</taxon>
        <taxon>Lactobacillaceae</taxon>
        <taxon>Companilactobacillus</taxon>
    </lineage>
</organism>
<reference evidence="2" key="3">
    <citation type="journal article" date="2021" name="PeerJ">
        <title>Extensive microbial diversity within the chicken gut microbiome revealed by metagenomics and culture.</title>
        <authorList>
            <person name="Gilroy R."/>
            <person name="Ravi A."/>
            <person name="Getino M."/>
            <person name="Pursley I."/>
            <person name="Horton D.L."/>
            <person name="Alikhan N.F."/>
            <person name="Baker D."/>
            <person name="Gharbi K."/>
            <person name="Hall N."/>
            <person name="Watson M."/>
            <person name="Adriaenssens E.M."/>
            <person name="Foster-Nyarko E."/>
            <person name="Jarju S."/>
            <person name="Secka A."/>
            <person name="Antonio M."/>
            <person name="Oren A."/>
            <person name="Chaudhuri R.R."/>
            <person name="La Ragione R."/>
            <person name="Hildebrand F."/>
            <person name="Pallen M.J."/>
        </authorList>
    </citation>
    <scope>NUCLEOTIDE SEQUENCE</scope>
    <source>
        <strain evidence="2">7886</strain>
    </source>
</reference>
<evidence type="ECO:0008006" key="5">
    <source>
        <dbReference type="Google" id="ProtNLM"/>
    </source>
</evidence>
<feature type="transmembrane region" description="Helical" evidence="1">
    <location>
        <begin position="19"/>
        <end position="37"/>
    </location>
</feature>
<dbReference type="OrthoDB" id="2329101at2"/>
<dbReference type="RefSeq" id="WP_010020693.1">
    <property type="nucleotide sequence ID" value="NZ_BHYW01000012.1"/>
</dbReference>
<name>A0A4R5NEP9_9LACO</name>